<gene>
    <name evidence="1" type="ORF">FSB_LOCUS35330</name>
</gene>
<accession>A0A2N9H6H7</accession>
<evidence type="ECO:0000313" key="1">
    <source>
        <dbReference type="EMBL" id="SPD07448.1"/>
    </source>
</evidence>
<dbReference type="AlphaFoldDB" id="A0A2N9H6H7"/>
<sequence length="95" mass="10958">MCNFNETFEFVYKRIAQISWLNLAWLISQFVGSDLGSEAQWHGFWLGNFDLSLAWSDHDSMARIAAEWLRGLDLEMVLARHLNSVAQWLGSISTH</sequence>
<proteinExistence type="predicted"/>
<reference evidence="1" key="1">
    <citation type="submission" date="2018-02" db="EMBL/GenBank/DDBJ databases">
        <authorList>
            <person name="Cohen D.B."/>
            <person name="Kent A.D."/>
        </authorList>
    </citation>
    <scope>NUCLEOTIDE SEQUENCE</scope>
</reference>
<organism evidence="1">
    <name type="scientific">Fagus sylvatica</name>
    <name type="common">Beechnut</name>
    <dbReference type="NCBI Taxonomy" id="28930"/>
    <lineage>
        <taxon>Eukaryota</taxon>
        <taxon>Viridiplantae</taxon>
        <taxon>Streptophyta</taxon>
        <taxon>Embryophyta</taxon>
        <taxon>Tracheophyta</taxon>
        <taxon>Spermatophyta</taxon>
        <taxon>Magnoliopsida</taxon>
        <taxon>eudicotyledons</taxon>
        <taxon>Gunneridae</taxon>
        <taxon>Pentapetalae</taxon>
        <taxon>rosids</taxon>
        <taxon>fabids</taxon>
        <taxon>Fagales</taxon>
        <taxon>Fagaceae</taxon>
        <taxon>Fagus</taxon>
    </lineage>
</organism>
<protein>
    <submittedName>
        <fullName evidence="1">Uncharacterized protein</fullName>
    </submittedName>
</protein>
<name>A0A2N9H6H7_FAGSY</name>
<dbReference type="EMBL" id="OIVN01002913">
    <property type="protein sequence ID" value="SPD07448.1"/>
    <property type="molecule type" value="Genomic_DNA"/>
</dbReference>